<comment type="caution">
    <text evidence="3">The sequence shown here is derived from an EMBL/GenBank/DDBJ whole genome shotgun (WGS) entry which is preliminary data.</text>
</comment>
<protein>
    <submittedName>
        <fullName evidence="3">Stage II sporulation protein E (SpoIIE)</fullName>
    </submittedName>
</protein>
<dbReference type="RefSeq" id="WP_251491846.1">
    <property type="nucleotide sequence ID" value="NZ_CAJSLV010000059.1"/>
</dbReference>
<dbReference type="AlphaFoldDB" id="A0A9W4DW42"/>
<dbReference type="Proteomes" id="UP001152519">
    <property type="component" value="Unassembled WGS sequence"/>
</dbReference>
<dbReference type="GO" id="GO:0016791">
    <property type="term" value="F:phosphatase activity"/>
    <property type="evidence" value="ECO:0007669"/>
    <property type="project" value="TreeGrafter"/>
</dbReference>
<keyword evidence="4" id="KW-1185">Reference proteome</keyword>
<organism evidence="3 4">
    <name type="scientific">Actinacidiphila cocklensis</name>
    <dbReference type="NCBI Taxonomy" id="887465"/>
    <lineage>
        <taxon>Bacteria</taxon>
        <taxon>Bacillati</taxon>
        <taxon>Actinomycetota</taxon>
        <taxon>Actinomycetes</taxon>
        <taxon>Kitasatosporales</taxon>
        <taxon>Streptomycetaceae</taxon>
        <taxon>Actinacidiphila</taxon>
    </lineage>
</organism>
<keyword evidence="1" id="KW-0378">Hydrolase</keyword>
<dbReference type="PANTHER" id="PTHR43156">
    <property type="entry name" value="STAGE II SPORULATION PROTEIN E-RELATED"/>
    <property type="match status" value="1"/>
</dbReference>
<dbReference type="SUPFAM" id="SSF81606">
    <property type="entry name" value="PP2C-like"/>
    <property type="match status" value="1"/>
</dbReference>
<dbReference type="InterPro" id="IPR036457">
    <property type="entry name" value="PPM-type-like_dom_sf"/>
</dbReference>
<dbReference type="InterPro" id="IPR001932">
    <property type="entry name" value="PPM-type_phosphatase-like_dom"/>
</dbReference>
<proteinExistence type="predicted"/>
<accession>A0A9W4DW42</accession>
<evidence type="ECO:0000313" key="3">
    <source>
        <dbReference type="EMBL" id="CAG6394995.1"/>
    </source>
</evidence>
<dbReference type="Gene3D" id="3.60.40.10">
    <property type="entry name" value="PPM-type phosphatase domain"/>
    <property type="match status" value="1"/>
</dbReference>
<dbReference type="EMBL" id="CAJSLV010000059">
    <property type="protein sequence ID" value="CAG6394995.1"/>
    <property type="molecule type" value="Genomic_DNA"/>
</dbReference>
<evidence type="ECO:0000256" key="1">
    <source>
        <dbReference type="ARBA" id="ARBA00022801"/>
    </source>
</evidence>
<sequence>MREHRHGAAARKEVESTPELLVALAHLVDRTGERIRLQRARVELALALQRDMLPAELPQIAGMQLAARYQPSQDGLDVGGDWYDAFPMADGTVGITIGDVQGHDVEAAAAMGQIRIGLRALASTTTDPGELLRYENDLLLSTGGTLFATCCFIRFDPLTGGMDLARAGHVPMVWAHAGGAHGVADDSCGPPLGVLPGTRYPVTHRWVPYPGTLVLLTDGVVEGPACPIGVGLGEVDRLVRAGHDRDPEELASAVIQVADLTGHNDDAAVLVVHYDGLPGRRADR</sequence>
<dbReference type="SMART" id="SM00331">
    <property type="entry name" value="PP2C_SIG"/>
    <property type="match status" value="1"/>
</dbReference>
<dbReference type="Pfam" id="PF07228">
    <property type="entry name" value="SpoIIE"/>
    <property type="match status" value="1"/>
</dbReference>
<gene>
    <name evidence="3" type="ORF">SCOCK_30228</name>
</gene>
<name>A0A9W4DW42_9ACTN</name>
<dbReference type="PANTHER" id="PTHR43156:SF2">
    <property type="entry name" value="STAGE II SPORULATION PROTEIN E"/>
    <property type="match status" value="1"/>
</dbReference>
<evidence type="ECO:0000259" key="2">
    <source>
        <dbReference type="SMART" id="SM00331"/>
    </source>
</evidence>
<reference evidence="3" key="1">
    <citation type="submission" date="2021-05" db="EMBL/GenBank/DDBJ databases">
        <authorList>
            <person name="Arsene-Ploetze F."/>
        </authorList>
    </citation>
    <scope>NUCLEOTIDE SEQUENCE</scope>
    <source>
        <strain evidence="3">DSM 42138</strain>
    </source>
</reference>
<dbReference type="InterPro" id="IPR052016">
    <property type="entry name" value="Bact_Sigma-Reg"/>
</dbReference>
<feature type="domain" description="PPM-type phosphatase" evidence="2">
    <location>
        <begin position="63"/>
        <end position="274"/>
    </location>
</feature>
<evidence type="ECO:0000313" key="4">
    <source>
        <dbReference type="Proteomes" id="UP001152519"/>
    </source>
</evidence>